<keyword evidence="2" id="KW-1185">Reference proteome</keyword>
<reference evidence="1 2" key="1">
    <citation type="submission" date="2015-01" db="EMBL/GenBank/DDBJ databases">
        <title>Draft genome sequence of Pedobacter sp. NL19 isolated from sludge of an effluent treatment pond in an abandoned uranium mine.</title>
        <authorList>
            <person name="Santos T."/>
            <person name="Caetano T."/>
            <person name="Covas C."/>
            <person name="Cruz A."/>
            <person name="Mendo S."/>
        </authorList>
    </citation>
    <scope>NUCLEOTIDE SEQUENCE [LARGE SCALE GENOMIC DNA]</scope>
    <source>
        <strain evidence="1 2">NL19</strain>
    </source>
</reference>
<sequence length="59" mass="6830">MDQYRRPFKDAGEGRRSTLNWARKLPFEDEPVNIVKIVSKHSEGKVVGAIEQQTAKFRN</sequence>
<name>A0A0D0GIP4_9SPHI</name>
<evidence type="ECO:0000313" key="2">
    <source>
        <dbReference type="Proteomes" id="UP000032049"/>
    </source>
</evidence>
<dbReference type="EMBL" id="JXRA01000077">
    <property type="protein sequence ID" value="KIO75970.1"/>
    <property type="molecule type" value="Genomic_DNA"/>
</dbReference>
<evidence type="ECO:0000313" key="1">
    <source>
        <dbReference type="EMBL" id="KIO75970.1"/>
    </source>
</evidence>
<dbReference type="STRING" id="1503925.TH53_17520"/>
<gene>
    <name evidence="1" type="ORF">TH53_17520</name>
</gene>
<organism evidence="1 2">
    <name type="scientific">Pedobacter lusitanus</name>
    <dbReference type="NCBI Taxonomy" id="1503925"/>
    <lineage>
        <taxon>Bacteria</taxon>
        <taxon>Pseudomonadati</taxon>
        <taxon>Bacteroidota</taxon>
        <taxon>Sphingobacteriia</taxon>
        <taxon>Sphingobacteriales</taxon>
        <taxon>Sphingobacteriaceae</taxon>
        <taxon>Pedobacter</taxon>
    </lineage>
</organism>
<proteinExistence type="predicted"/>
<comment type="caution">
    <text evidence="1">The sequence shown here is derived from an EMBL/GenBank/DDBJ whole genome shotgun (WGS) entry which is preliminary data.</text>
</comment>
<protein>
    <submittedName>
        <fullName evidence="1">Uncharacterized protein</fullName>
    </submittedName>
</protein>
<accession>A0A0D0GIP4</accession>
<dbReference type="AlphaFoldDB" id="A0A0D0GIP4"/>
<dbReference type="Proteomes" id="UP000032049">
    <property type="component" value="Unassembled WGS sequence"/>
</dbReference>